<comment type="caution">
    <text evidence="1">The sequence shown here is derived from an EMBL/GenBank/DDBJ whole genome shotgun (WGS) entry which is preliminary data.</text>
</comment>
<proteinExistence type="predicted"/>
<dbReference type="InterPro" id="IPR011044">
    <property type="entry name" value="Quino_amine_DH_bsu"/>
</dbReference>
<name>A0A085W8D4_9BACT</name>
<protein>
    <submittedName>
        <fullName evidence="1">Uncharacterized protein</fullName>
    </submittedName>
</protein>
<dbReference type="STRING" id="394096.DB31_2359"/>
<dbReference type="Proteomes" id="UP000028725">
    <property type="component" value="Unassembled WGS sequence"/>
</dbReference>
<dbReference type="SUPFAM" id="SSF50969">
    <property type="entry name" value="YVTN repeat-like/Quinoprotein amine dehydrogenase"/>
    <property type="match status" value="1"/>
</dbReference>
<dbReference type="EMBL" id="JMCB01000015">
    <property type="protein sequence ID" value="KFE63947.1"/>
    <property type="molecule type" value="Genomic_DNA"/>
</dbReference>
<accession>A0A085W8D4</accession>
<organism evidence="1 2">
    <name type="scientific">Hyalangium minutum</name>
    <dbReference type="NCBI Taxonomy" id="394096"/>
    <lineage>
        <taxon>Bacteria</taxon>
        <taxon>Pseudomonadati</taxon>
        <taxon>Myxococcota</taxon>
        <taxon>Myxococcia</taxon>
        <taxon>Myxococcales</taxon>
        <taxon>Cystobacterineae</taxon>
        <taxon>Archangiaceae</taxon>
        <taxon>Hyalangium</taxon>
    </lineage>
</organism>
<dbReference type="AlphaFoldDB" id="A0A085W8D4"/>
<reference evidence="1 2" key="1">
    <citation type="submission" date="2014-04" db="EMBL/GenBank/DDBJ databases">
        <title>Genome assembly of Hyalangium minutum DSM 14724.</title>
        <authorList>
            <person name="Sharma G."/>
            <person name="Subramanian S."/>
        </authorList>
    </citation>
    <scope>NUCLEOTIDE SEQUENCE [LARGE SCALE GENOMIC DNA]</scope>
    <source>
        <strain evidence="1 2">DSM 14724</strain>
    </source>
</reference>
<evidence type="ECO:0000313" key="1">
    <source>
        <dbReference type="EMBL" id="KFE63947.1"/>
    </source>
</evidence>
<keyword evidence="2" id="KW-1185">Reference proteome</keyword>
<evidence type="ECO:0000313" key="2">
    <source>
        <dbReference type="Proteomes" id="UP000028725"/>
    </source>
</evidence>
<sequence length="330" mass="36635">MSTGGALIALGEKGVRLYAPNGKNLHRWSCPATHLTISDDGQHAIARSTKRGMLQTLHRLELTSLTATFWCEAEFAVAAPTFDGNVWYVAPDQGLGVDNFIEAIDAKASGFERILTGKVPFMWPIRLRRHLGQLYLWTSSLGASHLDIYALPSLEHVGSSTVEVPDFGRPRPGGSSEENMSRFLLAERLVGSETPPFTREPVYLIDSPGEDEPWGTCRIQDLKGTWERPFMVRAAAMVGSGRWVALLLRQPTYMGVVCFDLEAREPRWVHAFEGPAPHFIPGSHPLPSVRTGAGLRIEGKRLAAWDSVGEVVVLELETQRSQMHFRLLPW</sequence>
<gene>
    <name evidence="1" type="ORF">DB31_2359</name>
</gene>